<evidence type="ECO:0000313" key="2">
    <source>
        <dbReference type="Proteomes" id="UP001150581"/>
    </source>
</evidence>
<dbReference type="Proteomes" id="UP001150581">
    <property type="component" value="Unassembled WGS sequence"/>
</dbReference>
<organism evidence="1 2">
    <name type="scientific">Kickxella alabastrina</name>
    <dbReference type="NCBI Taxonomy" id="61397"/>
    <lineage>
        <taxon>Eukaryota</taxon>
        <taxon>Fungi</taxon>
        <taxon>Fungi incertae sedis</taxon>
        <taxon>Zoopagomycota</taxon>
        <taxon>Kickxellomycotina</taxon>
        <taxon>Kickxellomycetes</taxon>
        <taxon>Kickxellales</taxon>
        <taxon>Kickxellaceae</taxon>
        <taxon>Kickxella</taxon>
    </lineage>
</organism>
<reference evidence="1" key="1">
    <citation type="submission" date="2022-07" db="EMBL/GenBank/DDBJ databases">
        <title>Phylogenomic reconstructions and comparative analyses of Kickxellomycotina fungi.</title>
        <authorList>
            <person name="Reynolds N.K."/>
            <person name="Stajich J.E."/>
            <person name="Barry K."/>
            <person name="Grigoriev I.V."/>
            <person name="Crous P."/>
            <person name="Smith M.E."/>
        </authorList>
    </citation>
    <scope>NUCLEOTIDE SEQUENCE</scope>
    <source>
        <strain evidence="1">Benny 63K</strain>
    </source>
</reference>
<sequence>MDGPTETLDSKAELDQEEIERLLRENRALKGRLDELERENRLLKQRNFDLSMRYGRSVENRRQPFELVFSDSENEGEQDQNSDEAEGDNRVGEEDVAENSSNVSDNNNNEAGSDAGGYTVEESDISRKGGSGTEGSGAREQRLNILTGTNFSSISAPAEAAEGANPAKRRNSSSTHKSSSNLGTDRATRDASAGKFDTAASEADGSSRYADSESPALTKEKKSLRENADERQGVAGGSSRRKEAKQLKCYAELEGHEGAIYSTQYSPTGDRVASASFDKTVRIWDVGEQKPLAVLNGHHQSVFDVVWRDDSMAVASAGFDRSCIEWDIETQEATTRLQCDGLVQCLRYSTHNPRIIYAGDSSGFITIHDTREASGGTKLSNDGAMVNTIYCFNDETRLVSGDRNGEIKMWDVRIGRFMRLVSSDTQRHAISHISVVKNEKSGTEYMATNSYDNVLRVYDRVDDPSVPTPRVIHELQGIRSRNWPIKNAFLDPRVAQEKLMGLYDDDYYELDTRSQSEARGLRSMLFLITGSAEPLAYLYKLNTHSKSVRIDDKGKNGMRQRLEGHSDRVYAVATHPTEIKACTAGADSTIRLWHIPSAGRLLKEGY</sequence>
<dbReference type="EMBL" id="JANBPG010001711">
    <property type="protein sequence ID" value="KAJ1888633.1"/>
    <property type="molecule type" value="Genomic_DNA"/>
</dbReference>
<comment type="caution">
    <text evidence="1">The sequence shown here is derived from an EMBL/GenBank/DDBJ whole genome shotgun (WGS) entry which is preliminary data.</text>
</comment>
<evidence type="ECO:0000313" key="1">
    <source>
        <dbReference type="EMBL" id="KAJ1888633.1"/>
    </source>
</evidence>
<gene>
    <name evidence="1" type="ORF">LPJ66_008472</name>
</gene>
<proteinExistence type="predicted"/>
<accession>A0ACC1I687</accession>
<name>A0ACC1I687_9FUNG</name>
<protein>
    <submittedName>
        <fullName evidence="1">Uncharacterized protein</fullName>
    </submittedName>
</protein>
<keyword evidence="2" id="KW-1185">Reference proteome</keyword>